<dbReference type="HOGENOM" id="CLU_2806531_0_0_7"/>
<dbReference type="EMBL" id="FR871758">
    <property type="protein sequence ID" value="CCB80953.1"/>
    <property type="molecule type" value="Genomic_DNA"/>
</dbReference>
<sequence>MDILESNIHATIAQIGKTSPKVARELEVRVQIALSGFADLKEALPKALAQVKAIQEKEQKGGGGKHI</sequence>
<name>F8KUL8_HELBC</name>
<protein>
    <submittedName>
        <fullName evidence="1">Uncharacterized protein</fullName>
    </submittedName>
</protein>
<dbReference type="Proteomes" id="UP000008387">
    <property type="component" value="Plasmid phbz1"/>
</dbReference>
<evidence type="ECO:0000313" key="1">
    <source>
        <dbReference type="EMBL" id="CCB80953.1"/>
    </source>
</evidence>
<reference evidence="1 2" key="1">
    <citation type="journal article" date="2011" name="J. Bacteriol.">
        <title>Genome sequence of Helicobacter bizzozeronii strain CIII-1, an isolate from human gastric mucosa.</title>
        <authorList>
            <person name="Schott T."/>
            <person name="Rossi M."/>
            <person name="Hanninen M.L."/>
        </authorList>
    </citation>
    <scope>NUCLEOTIDE SEQUENCE [LARGE SCALE GENOMIC DNA]</scope>
    <source>
        <strain evidence="1 2">CIII-1</strain>
    </source>
</reference>
<dbReference type="KEGG" id="hbi:HBZC1_p0730"/>
<accession>F8KUL8</accession>
<proteinExistence type="predicted"/>
<keyword evidence="2" id="KW-1185">Reference proteome</keyword>
<dbReference type="AlphaFoldDB" id="F8KUL8"/>
<gene>
    <name evidence="1" type="ordered locus">HBZC1_p0730</name>
</gene>
<organism evidence="1 2">
    <name type="scientific">Helicobacter bizzozeronii (strain CIII-1)</name>
    <dbReference type="NCBI Taxonomy" id="1002804"/>
    <lineage>
        <taxon>Bacteria</taxon>
        <taxon>Pseudomonadati</taxon>
        <taxon>Campylobacterota</taxon>
        <taxon>Epsilonproteobacteria</taxon>
        <taxon>Campylobacterales</taxon>
        <taxon>Helicobacteraceae</taxon>
        <taxon>Helicobacter</taxon>
    </lineage>
</organism>
<evidence type="ECO:0000313" key="2">
    <source>
        <dbReference type="Proteomes" id="UP000008387"/>
    </source>
</evidence>
<geneLocation type="plasmid" evidence="1 2">
    <name>phbz1</name>
</geneLocation>
<keyword evidence="1" id="KW-0614">Plasmid</keyword>
<dbReference type="RefSeq" id="WP_013882060.1">
    <property type="nucleotide sequence ID" value="NC_015670.1"/>
</dbReference>